<organism evidence="2 3">
    <name type="scientific">Pleurodeles waltl</name>
    <name type="common">Iberian ribbed newt</name>
    <dbReference type="NCBI Taxonomy" id="8319"/>
    <lineage>
        <taxon>Eukaryota</taxon>
        <taxon>Metazoa</taxon>
        <taxon>Chordata</taxon>
        <taxon>Craniata</taxon>
        <taxon>Vertebrata</taxon>
        <taxon>Euteleostomi</taxon>
        <taxon>Amphibia</taxon>
        <taxon>Batrachia</taxon>
        <taxon>Caudata</taxon>
        <taxon>Salamandroidea</taxon>
        <taxon>Salamandridae</taxon>
        <taxon>Pleurodelinae</taxon>
        <taxon>Pleurodeles</taxon>
    </lineage>
</organism>
<gene>
    <name evidence="2" type="ORF">NDU88_007731</name>
</gene>
<protein>
    <submittedName>
        <fullName evidence="2">Uncharacterized protein</fullName>
    </submittedName>
</protein>
<reference evidence="2" key="1">
    <citation type="journal article" date="2022" name="bioRxiv">
        <title>Sequencing and chromosome-scale assembly of the giantPleurodeles waltlgenome.</title>
        <authorList>
            <person name="Brown T."/>
            <person name="Elewa A."/>
            <person name="Iarovenko S."/>
            <person name="Subramanian E."/>
            <person name="Araus A.J."/>
            <person name="Petzold A."/>
            <person name="Susuki M."/>
            <person name="Suzuki K.-i.T."/>
            <person name="Hayashi T."/>
            <person name="Toyoda A."/>
            <person name="Oliveira C."/>
            <person name="Osipova E."/>
            <person name="Leigh N.D."/>
            <person name="Simon A."/>
            <person name="Yun M.H."/>
        </authorList>
    </citation>
    <scope>NUCLEOTIDE SEQUENCE</scope>
    <source>
        <strain evidence="2">20211129_DDA</strain>
        <tissue evidence="2">Liver</tissue>
    </source>
</reference>
<dbReference type="AlphaFoldDB" id="A0AAV7N530"/>
<proteinExistence type="predicted"/>
<evidence type="ECO:0000313" key="2">
    <source>
        <dbReference type="EMBL" id="KAJ1110379.1"/>
    </source>
</evidence>
<dbReference type="Proteomes" id="UP001066276">
    <property type="component" value="Chromosome 9"/>
</dbReference>
<feature type="region of interest" description="Disordered" evidence="1">
    <location>
        <begin position="56"/>
        <end position="78"/>
    </location>
</feature>
<name>A0AAV7N530_PLEWA</name>
<feature type="region of interest" description="Disordered" evidence="1">
    <location>
        <begin position="1"/>
        <end position="33"/>
    </location>
</feature>
<comment type="caution">
    <text evidence="2">The sequence shown here is derived from an EMBL/GenBank/DDBJ whole genome shotgun (WGS) entry which is preliminary data.</text>
</comment>
<evidence type="ECO:0000256" key="1">
    <source>
        <dbReference type="SAM" id="MobiDB-lite"/>
    </source>
</evidence>
<sequence>MDPVGDPDWHRSYQPSLTPVPTIPASPAPMDGAIPIFIADSDTEQDGLHMMLTLMPTGTLSPMSDPEPLSYGRSYAEE</sequence>
<keyword evidence="3" id="KW-1185">Reference proteome</keyword>
<accession>A0AAV7N530</accession>
<dbReference type="EMBL" id="JANPWB010000013">
    <property type="protein sequence ID" value="KAJ1110379.1"/>
    <property type="molecule type" value="Genomic_DNA"/>
</dbReference>
<evidence type="ECO:0000313" key="3">
    <source>
        <dbReference type="Proteomes" id="UP001066276"/>
    </source>
</evidence>